<protein>
    <submittedName>
        <fullName evidence="2">Uncharacterized protein</fullName>
    </submittedName>
</protein>
<accession>A0A0F9NNU9</accession>
<sequence length="103" mass="11526">MYNLPEGHSLTTYIVQAGLLREITVSCYCGAKETYKIGKDVPTVGLASSKFADQHLAHLGKPPKMKYKKQKKQRIVTKDEPLNEEPPETEPVGDDDVPLEELE</sequence>
<dbReference type="AlphaFoldDB" id="A0A0F9NNU9"/>
<gene>
    <name evidence="2" type="ORF">LCGC14_0944360</name>
</gene>
<feature type="compositionally biased region" description="Basic residues" evidence="1">
    <location>
        <begin position="62"/>
        <end position="75"/>
    </location>
</feature>
<feature type="compositionally biased region" description="Acidic residues" evidence="1">
    <location>
        <begin position="82"/>
        <end position="103"/>
    </location>
</feature>
<reference evidence="2" key="1">
    <citation type="journal article" date="2015" name="Nature">
        <title>Complex archaea that bridge the gap between prokaryotes and eukaryotes.</title>
        <authorList>
            <person name="Spang A."/>
            <person name="Saw J.H."/>
            <person name="Jorgensen S.L."/>
            <person name="Zaremba-Niedzwiedzka K."/>
            <person name="Martijn J."/>
            <person name="Lind A.E."/>
            <person name="van Eijk R."/>
            <person name="Schleper C."/>
            <person name="Guy L."/>
            <person name="Ettema T.J."/>
        </authorList>
    </citation>
    <scope>NUCLEOTIDE SEQUENCE</scope>
</reference>
<feature type="region of interest" description="Disordered" evidence="1">
    <location>
        <begin position="62"/>
        <end position="103"/>
    </location>
</feature>
<evidence type="ECO:0000313" key="2">
    <source>
        <dbReference type="EMBL" id="KKN19579.1"/>
    </source>
</evidence>
<comment type="caution">
    <text evidence="2">The sequence shown here is derived from an EMBL/GenBank/DDBJ whole genome shotgun (WGS) entry which is preliminary data.</text>
</comment>
<dbReference type="EMBL" id="LAZR01003322">
    <property type="protein sequence ID" value="KKN19579.1"/>
    <property type="molecule type" value="Genomic_DNA"/>
</dbReference>
<evidence type="ECO:0000256" key="1">
    <source>
        <dbReference type="SAM" id="MobiDB-lite"/>
    </source>
</evidence>
<organism evidence="2">
    <name type="scientific">marine sediment metagenome</name>
    <dbReference type="NCBI Taxonomy" id="412755"/>
    <lineage>
        <taxon>unclassified sequences</taxon>
        <taxon>metagenomes</taxon>
        <taxon>ecological metagenomes</taxon>
    </lineage>
</organism>
<name>A0A0F9NNU9_9ZZZZ</name>
<proteinExistence type="predicted"/>